<keyword evidence="3" id="KW-1185">Reference proteome</keyword>
<dbReference type="Proteomes" id="UP000543419">
    <property type="component" value="Unassembled WGS sequence"/>
</dbReference>
<name>A0A7Y0EYY2_9BIFI</name>
<feature type="transmembrane region" description="Helical" evidence="1">
    <location>
        <begin position="181"/>
        <end position="201"/>
    </location>
</feature>
<protein>
    <recommendedName>
        <fullName evidence="4">DUF2975 domain-containing protein</fullName>
    </recommendedName>
</protein>
<feature type="transmembrane region" description="Helical" evidence="1">
    <location>
        <begin position="62"/>
        <end position="84"/>
    </location>
</feature>
<dbReference type="RefSeq" id="WP_169241419.1">
    <property type="nucleotide sequence ID" value="NZ_JAAIIG010000007.1"/>
</dbReference>
<dbReference type="AlphaFoldDB" id="A0A7Y0EYY2"/>
<keyword evidence="1" id="KW-0472">Membrane</keyword>
<gene>
    <name evidence="2" type="ORF">G1C97_1716</name>
</gene>
<evidence type="ECO:0008006" key="4">
    <source>
        <dbReference type="Google" id="ProtNLM"/>
    </source>
</evidence>
<organism evidence="2 3">
    <name type="scientific">Bifidobacterium olomucense</name>
    <dbReference type="NCBI Taxonomy" id="2675324"/>
    <lineage>
        <taxon>Bacteria</taxon>
        <taxon>Bacillati</taxon>
        <taxon>Actinomycetota</taxon>
        <taxon>Actinomycetes</taxon>
        <taxon>Bifidobacteriales</taxon>
        <taxon>Bifidobacteriaceae</taxon>
        <taxon>Bifidobacterium</taxon>
    </lineage>
</organism>
<sequence length="215" mass="22754">MATKNGNSTSTQTELLGRAGTAALVIARIGTVFLWVAVATTAVVLVTFIVASGALTADYNRLSLNVGGVFSISITGQVLDYSIYLQQYDGSPINTVAVIATGASRTVIYALLALAFGQIAALCDELNTWVRHAEQSSPSPFRAVISERLSRMGWYLIAVPVVALTNYIVCTLVGASGSAGIWLSGLLVMIGIMLLLLSRIFDYGMSLEQEVDGLL</sequence>
<keyword evidence="1" id="KW-0812">Transmembrane</keyword>
<evidence type="ECO:0000313" key="2">
    <source>
        <dbReference type="EMBL" id="NMM98758.1"/>
    </source>
</evidence>
<feature type="transmembrane region" description="Helical" evidence="1">
    <location>
        <begin position="96"/>
        <end position="122"/>
    </location>
</feature>
<proteinExistence type="predicted"/>
<dbReference type="EMBL" id="JAAIIG010000007">
    <property type="protein sequence ID" value="NMM98758.1"/>
    <property type="molecule type" value="Genomic_DNA"/>
</dbReference>
<reference evidence="2 3" key="1">
    <citation type="submission" date="2020-02" db="EMBL/GenBank/DDBJ databases">
        <title>Characterization of phylogenetic diversity of novel bifidobacterial species isolated in Czech ZOOs.</title>
        <authorList>
            <person name="Lugli G.A."/>
            <person name="Vera N.B."/>
            <person name="Ventura M."/>
        </authorList>
    </citation>
    <scope>NUCLEOTIDE SEQUENCE [LARGE SCALE GENOMIC DNA]</scope>
    <source>
        <strain evidence="2 3">DSM 109959</strain>
    </source>
</reference>
<evidence type="ECO:0000256" key="1">
    <source>
        <dbReference type="SAM" id="Phobius"/>
    </source>
</evidence>
<comment type="caution">
    <text evidence="2">The sequence shown here is derived from an EMBL/GenBank/DDBJ whole genome shotgun (WGS) entry which is preliminary data.</text>
</comment>
<feature type="transmembrane region" description="Helical" evidence="1">
    <location>
        <begin position="32"/>
        <end position="55"/>
    </location>
</feature>
<evidence type="ECO:0000313" key="3">
    <source>
        <dbReference type="Proteomes" id="UP000543419"/>
    </source>
</evidence>
<accession>A0A7Y0EYY2</accession>
<keyword evidence="1" id="KW-1133">Transmembrane helix</keyword>
<feature type="transmembrane region" description="Helical" evidence="1">
    <location>
        <begin position="152"/>
        <end position="175"/>
    </location>
</feature>